<evidence type="ECO:0000313" key="1">
    <source>
        <dbReference type="EMBL" id="KAG5611754.1"/>
    </source>
</evidence>
<reference evidence="1 2" key="1">
    <citation type="submission" date="2020-09" db="EMBL/GenBank/DDBJ databases">
        <title>De no assembly of potato wild relative species, Solanum commersonii.</title>
        <authorList>
            <person name="Cho K."/>
        </authorList>
    </citation>
    <scope>NUCLEOTIDE SEQUENCE [LARGE SCALE GENOMIC DNA]</scope>
    <source>
        <strain evidence="1">LZ3.2</strain>
        <tissue evidence="1">Leaf</tissue>
    </source>
</reference>
<organism evidence="1 2">
    <name type="scientific">Solanum commersonii</name>
    <name type="common">Commerson's wild potato</name>
    <name type="synonym">Commerson's nightshade</name>
    <dbReference type="NCBI Taxonomy" id="4109"/>
    <lineage>
        <taxon>Eukaryota</taxon>
        <taxon>Viridiplantae</taxon>
        <taxon>Streptophyta</taxon>
        <taxon>Embryophyta</taxon>
        <taxon>Tracheophyta</taxon>
        <taxon>Spermatophyta</taxon>
        <taxon>Magnoliopsida</taxon>
        <taxon>eudicotyledons</taxon>
        <taxon>Gunneridae</taxon>
        <taxon>Pentapetalae</taxon>
        <taxon>asterids</taxon>
        <taxon>lamiids</taxon>
        <taxon>Solanales</taxon>
        <taxon>Solanaceae</taxon>
        <taxon>Solanoideae</taxon>
        <taxon>Solaneae</taxon>
        <taxon>Solanum</taxon>
    </lineage>
</organism>
<comment type="caution">
    <text evidence="1">The sequence shown here is derived from an EMBL/GenBank/DDBJ whole genome shotgun (WGS) entry which is preliminary data.</text>
</comment>
<gene>
    <name evidence="1" type="ORF">H5410_023035</name>
</gene>
<dbReference type="AlphaFoldDB" id="A0A9J5ZGF8"/>
<evidence type="ECO:0000313" key="2">
    <source>
        <dbReference type="Proteomes" id="UP000824120"/>
    </source>
</evidence>
<protein>
    <submittedName>
        <fullName evidence="1">Uncharacterized protein</fullName>
    </submittedName>
</protein>
<dbReference type="EMBL" id="JACXVP010000004">
    <property type="protein sequence ID" value="KAG5611754.1"/>
    <property type="molecule type" value="Genomic_DNA"/>
</dbReference>
<accession>A0A9J5ZGF8</accession>
<dbReference type="Proteomes" id="UP000824120">
    <property type="component" value="Chromosome 4"/>
</dbReference>
<sequence length="84" mass="10177">MYMMFSIFSEMKKGNSEISNFKKKRFSLKYELVNEWSEKPICSTCIEELKEHLKNLHKEFDQLKTKYEKLASFVNYVKTIHDEN</sequence>
<keyword evidence="2" id="KW-1185">Reference proteome</keyword>
<proteinExistence type="predicted"/>
<name>A0A9J5ZGF8_SOLCO</name>